<gene>
    <name evidence="2" type="ORF">GCM10008025_11850</name>
</gene>
<comment type="caution">
    <text evidence="2">The sequence shown here is derived from an EMBL/GenBank/DDBJ whole genome shotgun (WGS) entry which is preliminary data.</text>
</comment>
<dbReference type="InterPro" id="IPR000477">
    <property type="entry name" value="RT_dom"/>
</dbReference>
<reference evidence="2" key="2">
    <citation type="submission" date="2020-09" db="EMBL/GenBank/DDBJ databases">
        <authorList>
            <person name="Sun Q."/>
            <person name="Zhou Y."/>
        </authorList>
    </citation>
    <scope>NUCLEOTIDE SEQUENCE</scope>
    <source>
        <strain evidence="2">CGMCC 1.12408</strain>
    </source>
</reference>
<evidence type="ECO:0000313" key="2">
    <source>
        <dbReference type="EMBL" id="GGA69519.1"/>
    </source>
</evidence>
<reference evidence="2" key="1">
    <citation type="journal article" date="2014" name="Int. J. Syst. Evol. Microbiol.">
        <title>Complete genome sequence of Corynebacterium casei LMG S-19264T (=DSM 44701T), isolated from a smear-ripened cheese.</title>
        <authorList>
            <consortium name="US DOE Joint Genome Institute (JGI-PGF)"/>
            <person name="Walter F."/>
            <person name="Albersmeier A."/>
            <person name="Kalinowski J."/>
            <person name="Ruckert C."/>
        </authorList>
    </citation>
    <scope>NUCLEOTIDE SEQUENCE</scope>
    <source>
        <strain evidence="2">CGMCC 1.12408</strain>
    </source>
</reference>
<accession>A0A916RSU7</accession>
<dbReference type="Pfam" id="PF00078">
    <property type="entry name" value="RVT_1"/>
    <property type="match status" value="1"/>
</dbReference>
<evidence type="ECO:0000313" key="3">
    <source>
        <dbReference type="Proteomes" id="UP000613512"/>
    </source>
</evidence>
<name>A0A916RSU7_9BACI</name>
<evidence type="ECO:0000259" key="1">
    <source>
        <dbReference type="PROSITE" id="PS50878"/>
    </source>
</evidence>
<keyword evidence="3" id="KW-1185">Reference proteome</keyword>
<dbReference type="EMBL" id="BMEY01000005">
    <property type="protein sequence ID" value="GGA69519.1"/>
    <property type="molecule type" value="Genomic_DNA"/>
</dbReference>
<dbReference type="Proteomes" id="UP000613512">
    <property type="component" value="Unassembled WGS sequence"/>
</dbReference>
<protein>
    <recommendedName>
        <fullName evidence="1">Reverse transcriptase domain-containing protein</fullName>
    </recommendedName>
</protein>
<sequence length="511" mass="60002">MKLTCQSVDWAKIHIQNYYDSDFFVKPFEFKAIWSNWQKVREFLTTTDINDFIVKTPLSYAAPKSKVGYRIVHQLDPMDSLIYTALAYEIAEKVEQKRIEISDDAVCSYRIELNDEGNFFSKGNGYLNFKDKSISYAESYKYVLVADITDFYNQVYLHRIQNAIEFCDDDLADLSNNIEQFLMKLTNKTSRGVPVGPAASIIMTEALMLDVDSFILSENEKYVRYVDDIRVFSNSYDDLNLLLHNLTKYLYNNHRLTLSTSKTKILYIDDFKQNYIDTHEEKEKEAIHESLNELTFQLGPYPDFEIVEAEPTKQQIVKAQSEAFVSLMEQIVEFDVIDLGSTRHILRKAKKNRTRSILPIVLDKFDFFAPVMRDLILYLEAVTNQRVAEENLIKLENIISEGKYSYIPYVQYWLSYYFTSRDYFLENQIIKDYVEKSEGLRFKAIQAKRKKDISWVRKYKNQFDQYSSWDRRAIIFAGDILPKGERKPWMDNISQSNDIVDNSLATYIKGI</sequence>
<dbReference type="AlphaFoldDB" id="A0A916RSU7"/>
<feature type="domain" description="Reverse transcriptase" evidence="1">
    <location>
        <begin position="1"/>
        <end position="291"/>
    </location>
</feature>
<proteinExistence type="predicted"/>
<organism evidence="2 3">
    <name type="scientific">Ornithinibacillus halotolerans</name>
    <dbReference type="NCBI Taxonomy" id="1274357"/>
    <lineage>
        <taxon>Bacteria</taxon>
        <taxon>Bacillati</taxon>
        <taxon>Bacillota</taxon>
        <taxon>Bacilli</taxon>
        <taxon>Bacillales</taxon>
        <taxon>Bacillaceae</taxon>
        <taxon>Ornithinibacillus</taxon>
    </lineage>
</organism>
<dbReference type="RefSeq" id="WP_188383784.1">
    <property type="nucleotide sequence ID" value="NZ_BMEY01000005.1"/>
</dbReference>
<dbReference type="PROSITE" id="PS50878">
    <property type="entry name" value="RT_POL"/>
    <property type="match status" value="1"/>
</dbReference>
<dbReference type="CDD" id="cd01646">
    <property type="entry name" value="RT_Bac_retron_I"/>
    <property type="match status" value="1"/>
</dbReference>